<dbReference type="EMBL" id="KV449484">
    <property type="protein sequence ID" value="OAX31271.1"/>
    <property type="molecule type" value="Genomic_DNA"/>
</dbReference>
<name>A0A1B7MFA1_9AGAM</name>
<keyword evidence="3" id="KW-1185">Reference proteome</keyword>
<dbReference type="Proteomes" id="UP000092154">
    <property type="component" value="Unassembled WGS sequence"/>
</dbReference>
<feature type="non-terminal residue" evidence="2">
    <location>
        <position position="69"/>
    </location>
</feature>
<evidence type="ECO:0000256" key="1">
    <source>
        <dbReference type="SAM" id="MobiDB-lite"/>
    </source>
</evidence>
<gene>
    <name evidence="2" type="ORF">K503DRAFT_777740</name>
</gene>
<sequence length="69" mass="7921">MSTSGSNRRCGAVMSMRSRKRARIVKKSSSWLDNMLYRRTNSSGVQMPAQVETGTRRRESCGQREPWIL</sequence>
<reference evidence="2 3" key="1">
    <citation type="submission" date="2016-06" db="EMBL/GenBank/DDBJ databases">
        <title>Comparative genomics of the ectomycorrhizal sister species Rhizopogon vinicolor and Rhizopogon vesiculosus (Basidiomycota: Boletales) reveals a divergence of the mating type B locus.</title>
        <authorList>
            <consortium name="DOE Joint Genome Institute"/>
            <person name="Mujic A.B."/>
            <person name="Kuo A."/>
            <person name="Tritt A."/>
            <person name="Lipzen A."/>
            <person name="Chen C."/>
            <person name="Johnson J."/>
            <person name="Sharma A."/>
            <person name="Barry K."/>
            <person name="Grigoriev I.V."/>
            <person name="Spatafora J.W."/>
        </authorList>
    </citation>
    <scope>NUCLEOTIDE SEQUENCE [LARGE SCALE GENOMIC DNA]</scope>
    <source>
        <strain evidence="2 3">AM-OR11-026</strain>
    </source>
</reference>
<evidence type="ECO:0000313" key="2">
    <source>
        <dbReference type="EMBL" id="OAX31271.1"/>
    </source>
</evidence>
<proteinExistence type="predicted"/>
<dbReference type="InParanoid" id="A0A1B7MFA1"/>
<organism evidence="2 3">
    <name type="scientific">Rhizopogon vinicolor AM-OR11-026</name>
    <dbReference type="NCBI Taxonomy" id="1314800"/>
    <lineage>
        <taxon>Eukaryota</taxon>
        <taxon>Fungi</taxon>
        <taxon>Dikarya</taxon>
        <taxon>Basidiomycota</taxon>
        <taxon>Agaricomycotina</taxon>
        <taxon>Agaricomycetes</taxon>
        <taxon>Agaricomycetidae</taxon>
        <taxon>Boletales</taxon>
        <taxon>Suillineae</taxon>
        <taxon>Rhizopogonaceae</taxon>
        <taxon>Rhizopogon</taxon>
    </lineage>
</organism>
<protein>
    <submittedName>
        <fullName evidence="2">Uncharacterized protein</fullName>
    </submittedName>
</protein>
<accession>A0A1B7MFA1</accession>
<feature type="region of interest" description="Disordered" evidence="1">
    <location>
        <begin position="43"/>
        <end position="69"/>
    </location>
</feature>
<dbReference type="AlphaFoldDB" id="A0A1B7MFA1"/>
<evidence type="ECO:0000313" key="3">
    <source>
        <dbReference type="Proteomes" id="UP000092154"/>
    </source>
</evidence>